<evidence type="ECO:0008006" key="2">
    <source>
        <dbReference type="Google" id="ProtNLM"/>
    </source>
</evidence>
<evidence type="ECO:0000313" key="1">
    <source>
        <dbReference type="EMBL" id="ABB27529.1"/>
    </source>
</evidence>
<name>Q3ATZ6_CHLCH</name>
<dbReference type="HOGENOM" id="CLU_1341275_0_0_10"/>
<proteinExistence type="predicted"/>
<dbReference type="KEGG" id="cch:Cag_0253"/>
<reference evidence="1" key="1">
    <citation type="submission" date="2005-08" db="EMBL/GenBank/DDBJ databases">
        <title>Complete sequence of Chlorobium chlorochromatii CaD3.</title>
        <authorList>
            <person name="Copeland A."/>
            <person name="Lucas S."/>
            <person name="Lapidus A."/>
            <person name="Barry K."/>
            <person name="Detter J.C."/>
            <person name="Glavina T."/>
            <person name="Hammon N."/>
            <person name="Israni S."/>
            <person name="Pitluck S."/>
            <person name="Bryant D."/>
            <person name="Schmutz J."/>
            <person name="Larimer F."/>
            <person name="Land M."/>
            <person name="Kyrpides N."/>
            <person name="Ivanova N."/>
            <person name="Richardson P."/>
        </authorList>
    </citation>
    <scope>NUCLEOTIDE SEQUENCE [LARGE SCALE GENOMIC DNA]</scope>
    <source>
        <strain evidence="1">CaD3</strain>
    </source>
</reference>
<dbReference type="EMBL" id="CP000108">
    <property type="protein sequence ID" value="ABB27529.1"/>
    <property type="molecule type" value="Genomic_DNA"/>
</dbReference>
<dbReference type="AlphaFoldDB" id="Q3ATZ6"/>
<accession>Q3ATZ6</accession>
<gene>
    <name evidence="1" type="ordered locus">Cag_0253</name>
</gene>
<dbReference type="eggNOG" id="COG3464">
    <property type="taxonomic scope" value="Bacteria"/>
</dbReference>
<organism evidence="1">
    <name type="scientific">Chlorobium chlorochromatii (strain CaD3)</name>
    <dbReference type="NCBI Taxonomy" id="340177"/>
    <lineage>
        <taxon>Bacteria</taxon>
        <taxon>Pseudomonadati</taxon>
        <taxon>Chlorobiota</taxon>
        <taxon>Chlorobiia</taxon>
        <taxon>Chlorobiales</taxon>
        <taxon>Chlorobiaceae</taxon>
        <taxon>Chlorobium/Pelodictyon group</taxon>
        <taxon>Chlorobium</taxon>
    </lineage>
</organism>
<protein>
    <recommendedName>
        <fullName evidence="2">Transposase IS204/IS1001/IS1096/IS1165 zinc-finger domain-containing protein</fullName>
    </recommendedName>
</protein>
<sequence length="204" mass="23246">MKDTVLFQQALCLPAPWFVKSSAFDIEQKRLTIQLDFQKGSTFSCPTCGQHDLKAYDTAEKQWRHLTSNDVVNGISILCTIPSPLINLAKNFAERCNSCKLFLLRSSVVETDDCLTSNTDCEILLSSEHRHNREKLRDCLLLYAIEPTNHFPHNAIPRFYAKPRNICHALYCSVLKAHYGKRNNTPYSPPLTVNTLKGQSREMV</sequence>